<feature type="signal peptide" evidence="1">
    <location>
        <begin position="1"/>
        <end position="18"/>
    </location>
</feature>
<accession>A0A813ZMB6</accession>
<evidence type="ECO:0000313" key="2">
    <source>
        <dbReference type="EMBL" id="CAF0901585.1"/>
    </source>
</evidence>
<protein>
    <submittedName>
        <fullName evidence="2">Uncharacterized protein</fullName>
    </submittedName>
</protein>
<dbReference type="AlphaFoldDB" id="A0A813ZMB6"/>
<name>A0A813ZMB6_9BILA</name>
<dbReference type="EMBL" id="CAJNOC010001936">
    <property type="protein sequence ID" value="CAF0901585.1"/>
    <property type="molecule type" value="Genomic_DNA"/>
</dbReference>
<evidence type="ECO:0000313" key="3">
    <source>
        <dbReference type="Proteomes" id="UP000663879"/>
    </source>
</evidence>
<dbReference type="Proteomes" id="UP000663879">
    <property type="component" value="Unassembled WGS sequence"/>
</dbReference>
<keyword evidence="1" id="KW-0732">Signal</keyword>
<gene>
    <name evidence="2" type="ORF">OXX778_LOCUS11426</name>
</gene>
<proteinExistence type="predicted"/>
<evidence type="ECO:0000256" key="1">
    <source>
        <dbReference type="SAM" id="SignalP"/>
    </source>
</evidence>
<feature type="chain" id="PRO_5032823185" evidence="1">
    <location>
        <begin position="19"/>
        <end position="110"/>
    </location>
</feature>
<reference evidence="2" key="1">
    <citation type="submission" date="2021-02" db="EMBL/GenBank/DDBJ databases">
        <authorList>
            <person name="Nowell W R."/>
        </authorList>
    </citation>
    <scope>NUCLEOTIDE SEQUENCE</scope>
    <source>
        <strain evidence="2">Ploen Becks lab</strain>
    </source>
</reference>
<sequence>MLFYLLIYSVVVAGTSDTQAPILDVEQEKVYREKFYALSEAKVNETELLNPNKKRKKSRSGTTAEEYQDLIKQIEIATSKKTVKTQKDYYLFSQYEILVVGDTKKIIKKR</sequence>
<comment type="caution">
    <text evidence="2">The sequence shown here is derived from an EMBL/GenBank/DDBJ whole genome shotgun (WGS) entry which is preliminary data.</text>
</comment>
<organism evidence="2 3">
    <name type="scientific">Brachionus calyciflorus</name>
    <dbReference type="NCBI Taxonomy" id="104777"/>
    <lineage>
        <taxon>Eukaryota</taxon>
        <taxon>Metazoa</taxon>
        <taxon>Spiralia</taxon>
        <taxon>Gnathifera</taxon>
        <taxon>Rotifera</taxon>
        <taxon>Eurotatoria</taxon>
        <taxon>Monogononta</taxon>
        <taxon>Pseudotrocha</taxon>
        <taxon>Ploima</taxon>
        <taxon>Brachionidae</taxon>
        <taxon>Brachionus</taxon>
    </lineage>
</organism>
<keyword evidence="3" id="KW-1185">Reference proteome</keyword>
<dbReference type="OrthoDB" id="10171140at2759"/>